<evidence type="ECO:0000313" key="4">
    <source>
        <dbReference type="Proteomes" id="UP000319257"/>
    </source>
</evidence>
<evidence type="ECO:0000256" key="1">
    <source>
        <dbReference type="SAM" id="MobiDB-lite"/>
    </source>
</evidence>
<dbReference type="InParanoid" id="A0A507APP5"/>
<keyword evidence="2" id="KW-0732">Signal</keyword>
<evidence type="ECO:0000256" key="2">
    <source>
        <dbReference type="SAM" id="SignalP"/>
    </source>
</evidence>
<feature type="region of interest" description="Disordered" evidence="1">
    <location>
        <begin position="192"/>
        <end position="211"/>
    </location>
</feature>
<dbReference type="EMBL" id="SKBQ01000045">
    <property type="protein sequence ID" value="TPX11922.1"/>
    <property type="molecule type" value="Genomic_DNA"/>
</dbReference>
<dbReference type="RefSeq" id="XP_030993633.1">
    <property type="nucleotide sequence ID" value="XM_031142162.1"/>
</dbReference>
<organism evidence="3 4">
    <name type="scientific">Thyridium curvatum</name>
    <dbReference type="NCBI Taxonomy" id="1093900"/>
    <lineage>
        <taxon>Eukaryota</taxon>
        <taxon>Fungi</taxon>
        <taxon>Dikarya</taxon>
        <taxon>Ascomycota</taxon>
        <taxon>Pezizomycotina</taxon>
        <taxon>Sordariomycetes</taxon>
        <taxon>Sordariomycetidae</taxon>
        <taxon>Thyridiales</taxon>
        <taxon>Thyridiaceae</taxon>
        <taxon>Thyridium</taxon>
    </lineage>
</organism>
<evidence type="ECO:0000313" key="3">
    <source>
        <dbReference type="EMBL" id="TPX11922.1"/>
    </source>
</evidence>
<reference evidence="3 4" key="1">
    <citation type="submission" date="2019-06" db="EMBL/GenBank/DDBJ databases">
        <title>Draft genome sequence of the filamentous fungus Phialemoniopsis curvata isolated from diesel fuel.</title>
        <authorList>
            <person name="Varaljay V.A."/>
            <person name="Lyon W.J."/>
            <person name="Crouch A.L."/>
            <person name="Drake C.E."/>
            <person name="Hollomon J.M."/>
            <person name="Nadeau L.J."/>
            <person name="Nunn H.S."/>
            <person name="Stevenson B.S."/>
            <person name="Bojanowski C.L."/>
            <person name="Crookes-Goodson W.J."/>
        </authorList>
    </citation>
    <scope>NUCLEOTIDE SEQUENCE [LARGE SCALE GENOMIC DNA]</scope>
    <source>
        <strain evidence="3 4">D216</strain>
    </source>
</reference>
<proteinExistence type="predicted"/>
<feature type="chain" id="PRO_5021379140" evidence="2">
    <location>
        <begin position="23"/>
        <end position="305"/>
    </location>
</feature>
<dbReference type="GeneID" id="41974867"/>
<dbReference type="AlphaFoldDB" id="A0A507APP5"/>
<sequence>MTRLSLRALLALSLVATTPVLAQNDIIGCADLNCPVDDRSVSNECNVVDRSFINVGAVKVPAAEGFPQGLSWVQGFRVIPMPPNRTYESSFYLGTPPQANFSMPGCAVLFTEFQAAKRSERAADGTCGAFMSSKCSDALLKRAKAVKASNSTDKVCRKLQQDLEENLDEDCRPYVGTSDRWQNVTVKAITGTGSEAPKPISSSQNSTSNCWPVPDKSSDLTLYETVGLFGDIMAGTIMKAADDVTPIITVFYPQGKDAQAQITCLKIKDESTKSRQTQGKSGTGSHVPGSLLAIVALAISAFMML</sequence>
<dbReference type="OrthoDB" id="4154404at2759"/>
<protein>
    <submittedName>
        <fullName evidence="3">Uncharacterized protein</fullName>
    </submittedName>
</protein>
<dbReference type="Proteomes" id="UP000319257">
    <property type="component" value="Unassembled WGS sequence"/>
</dbReference>
<gene>
    <name evidence="3" type="ORF">E0L32_007420</name>
</gene>
<keyword evidence="4" id="KW-1185">Reference proteome</keyword>
<accession>A0A507APP5</accession>
<dbReference type="STRING" id="1093900.A0A507APP5"/>
<name>A0A507APP5_9PEZI</name>
<feature type="signal peptide" evidence="2">
    <location>
        <begin position="1"/>
        <end position="22"/>
    </location>
</feature>
<comment type="caution">
    <text evidence="3">The sequence shown here is derived from an EMBL/GenBank/DDBJ whole genome shotgun (WGS) entry which is preliminary data.</text>
</comment>
<feature type="compositionally biased region" description="Polar residues" evidence="1">
    <location>
        <begin position="200"/>
        <end position="210"/>
    </location>
</feature>